<evidence type="ECO:0000313" key="9">
    <source>
        <dbReference type="EMBL" id="MBP2236610.1"/>
    </source>
</evidence>
<evidence type="ECO:0000256" key="6">
    <source>
        <dbReference type="ARBA" id="ARBA00023136"/>
    </source>
</evidence>
<dbReference type="PANTHER" id="PTHR33778">
    <property type="entry name" value="PROTEIN MGTC"/>
    <property type="match status" value="1"/>
</dbReference>
<keyword evidence="3" id="KW-1003">Cell membrane</keyword>
<keyword evidence="6 7" id="KW-0472">Membrane</keyword>
<keyword evidence="7" id="KW-0997">Cell inner membrane</keyword>
<reference evidence="9 10" key="1">
    <citation type="submission" date="2021-03" db="EMBL/GenBank/DDBJ databases">
        <title>Genomic Encyclopedia of Type Strains, Phase IV (KMG-IV): sequencing the most valuable type-strain genomes for metagenomic binning, comparative biology and taxonomic classification.</title>
        <authorList>
            <person name="Goeker M."/>
        </authorList>
    </citation>
    <scope>NUCLEOTIDE SEQUENCE [LARGE SCALE GENOMIC DNA]</scope>
    <source>
        <strain evidence="9 10">DSM 13372</strain>
    </source>
</reference>
<evidence type="ECO:0000256" key="3">
    <source>
        <dbReference type="ARBA" id="ARBA00022475"/>
    </source>
</evidence>
<dbReference type="InterPro" id="IPR049177">
    <property type="entry name" value="MgtC_SapB_SrpB_YhiD_N"/>
</dbReference>
<keyword evidence="4 7" id="KW-0812">Transmembrane</keyword>
<dbReference type="EMBL" id="JAGILA010000003">
    <property type="protein sequence ID" value="MBP2236610.1"/>
    <property type="molecule type" value="Genomic_DNA"/>
</dbReference>
<evidence type="ECO:0000259" key="8">
    <source>
        <dbReference type="Pfam" id="PF02308"/>
    </source>
</evidence>
<feature type="transmembrane region" description="Helical" evidence="7">
    <location>
        <begin position="98"/>
        <end position="116"/>
    </location>
</feature>
<evidence type="ECO:0000256" key="4">
    <source>
        <dbReference type="ARBA" id="ARBA00022692"/>
    </source>
</evidence>
<comment type="subcellular location">
    <subcellularLocation>
        <location evidence="7">Cell inner membrane</location>
        <topology evidence="7">Multi-pass membrane protein</topology>
    </subcellularLocation>
    <subcellularLocation>
        <location evidence="1">Cell membrane</location>
        <topology evidence="1">Multi-pass membrane protein</topology>
    </subcellularLocation>
</comment>
<dbReference type="InterPro" id="IPR003416">
    <property type="entry name" value="MgtC/SapB/SrpB/YhiD_fam"/>
</dbReference>
<feature type="transmembrane region" description="Helical" evidence="7">
    <location>
        <begin position="39"/>
        <end position="58"/>
    </location>
</feature>
<dbReference type="RefSeq" id="WP_028002908.1">
    <property type="nucleotide sequence ID" value="NZ_JAGILA010000003.1"/>
</dbReference>
<name>A0ABS4R2U2_9HYPH</name>
<dbReference type="PANTHER" id="PTHR33778:SF1">
    <property type="entry name" value="MAGNESIUM TRANSPORTER YHID-RELATED"/>
    <property type="match status" value="1"/>
</dbReference>
<evidence type="ECO:0000256" key="1">
    <source>
        <dbReference type="ARBA" id="ARBA00004651"/>
    </source>
</evidence>
<dbReference type="Proteomes" id="UP000730739">
    <property type="component" value="Unassembled WGS sequence"/>
</dbReference>
<proteinExistence type="inferred from homology"/>
<comment type="caution">
    <text evidence="9">The sequence shown here is derived from an EMBL/GenBank/DDBJ whole genome shotgun (WGS) entry which is preliminary data.</text>
</comment>
<dbReference type="PRINTS" id="PR01837">
    <property type="entry name" value="MGTCSAPBPROT"/>
</dbReference>
<evidence type="ECO:0000256" key="5">
    <source>
        <dbReference type="ARBA" id="ARBA00022989"/>
    </source>
</evidence>
<comment type="similarity">
    <text evidence="2 7">Belongs to the MgtC/SapB family.</text>
</comment>
<organism evidence="9 10">
    <name type="scientific">Sinorhizobium kostiense</name>
    <dbReference type="NCBI Taxonomy" id="76747"/>
    <lineage>
        <taxon>Bacteria</taxon>
        <taxon>Pseudomonadati</taxon>
        <taxon>Pseudomonadota</taxon>
        <taxon>Alphaproteobacteria</taxon>
        <taxon>Hyphomicrobiales</taxon>
        <taxon>Rhizobiaceae</taxon>
        <taxon>Sinorhizobium/Ensifer group</taxon>
        <taxon>Sinorhizobium</taxon>
    </lineage>
</organism>
<feature type="domain" description="MgtC/SapB/SrpB/YhiD N-terminal" evidence="8">
    <location>
        <begin position="19"/>
        <end position="139"/>
    </location>
</feature>
<gene>
    <name evidence="9" type="ORF">J2Z31_003124</name>
</gene>
<evidence type="ECO:0000256" key="2">
    <source>
        <dbReference type="ARBA" id="ARBA00009298"/>
    </source>
</evidence>
<keyword evidence="5 7" id="KW-1133">Transmembrane helix</keyword>
<dbReference type="Pfam" id="PF02308">
    <property type="entry name" value="MgtC"/>
    <property type="match status" value="1"/>
</dbReference>
<keyword evidence="10" id="KW-1185">Reference proteome</keyword>
<evidence type="ECO:0000256" key="7">
    <source>
        <dbReference type="RuleBase" id="RU365041"/>
    </source>
</evidence>
<feature type="transmembrane region" description="Helical" evidence="7">
    <location>
        <begin position="6"/>
        <end position="27"/>
    </location>
</feature>
<accession>A0ABS4R2U2</accession>
<feature type="transmembrane region" description="Helical" evidence="7">
    <location>
        <begin position="70"/>
        <end position="89"/>
    </location>
</feature>
<evidence type="ECO:0000313" key="10">
    <source>
        <dbReference type="Proteomes" id="UP000730739"/>
    </source>
</evidence>
<protein>
    <recommendedName>
        <fullName evidence="7">Protein MgtC</fullName>
    </recommendedName>
</protein>
<sequence length="152" mass="15801">MPDLGFDFQTILSEIARVLLAFALALPIGWERRHGRRSIGFRTLPIVAMAACGFALIIDTSSPTTNEARARVLQGVITGIGFIGGGAIVKQGSTVKGLVTAASIWNAGAIGVAVGLGRANIAIVLSLTNLLGLWLLSTLGVHGHEDHDGSHP</sequence>